<feature type="compositionally biased region" description="Polar residues" evidence="6">
    <location>
        <begin position="206"/>
        <end position="222"/>
    </location>
</feature>
<evidence type="ECO:0000313" key="9">
    <source>
        <dbReference type="Proteomes" id="UP001156870"/>
    </source>
</evidence>
<keyword evidence="5 7" id="KW-0472">Membrane</keyword>
<comment type="subcellular location">
    <subcellularLocation>
        <location evidence="1">Cell membrane</location>
        <topology evidence="1">Multi-pass membrane protein</topology>
    </subcellularLocation>
</comment>
<dbReference type="Pfam" id="PF02588">
    <property type="entry name" value="YitT_membrane"/>
    <property type="match status" value="1"/>
</dbReference>
<evidence type="ECO:0000256" key="4">
    <source>
        <dbReference type="ARBA" id="ARBA00022989"/>
    </source>
</evidence>
<evidence type="ECO:0000256" key="3">
    <source>
        <dbReference type="ARBA" id="ARBA00022692"/>
    </source>
</evidence>
<evidence type="ECO:0000256" key="6">
    <source>
        <dbReference type="SAM" id="MobiDB-lite"/>
    </source>
</evidence>
<evidence type="ECO:0000256" key="5">
    <source>
        <dbReference type="ARBA" id="ARBA00023136"/>
    </source>
</evidence>
<dbReference type="InterPro" id="IPR003740">
    <property type="entry name" value="YitT"/>
</dbReference>
<feature type="transmembrane region" description="Helical" evidence="7">
    <location>
        <begin position="47"/>
        <end position="66"/>
    </location>
</feature>
<dbReference type="RefSeq" id="WP_232595595.1">
    <property type="nucleotide sequence ID" value="NZ_BSPD01000090.1"/>
</dbReference>
<evidence type="ECO:0000256" key="2">
    <source>
        <dbReference type="ARBA" id="ARBA00022475"/>
    </source>
</evidence>
<feature type="transmembrane region" description="Helical" evidence="7">
    <location>
        <begin position="100"/>
        <end position="121"/>
    </location>
</feature>
<organism evidence="8 9">
    <name type="scientific">Marinibactrum halimedae</name>
    <dbReference type="NCBI Taxonomy" id="1444977"/>
    <lineage>
        <taxon>Bacteria</taxon>
        <taxon>Pseudomonadati</taxon>
        <taxon>Pseudomonadota</taxon>
        <taxon>Gammaproteobacteria</taxon>
        <taxon>Cellvibrionales</taxon>
        <taxon>Cellvibrionaceae</taxon>
        <taxon>Marinibactrum</taxon>
    </lineage>
</organism>
<protein>
    <submittedName>
        <fullName evidence="8">Membrane protein</fullName>
    </submittedName>
</protein>
<gene>
    <name evidence="8" type="ORF">GCM10007877_35210</name>
</gene>
<name>A0AA37WQT5_9GAMM</name>
<dbReference type="Proteomes" id="UP001156870">
    <property type="component" value="Unassembled WGS sequence"/>
</dbReference>
<dbReference type="AlphaFoldDB" id="A0AA37WQT5"/>
<dbReference type="GO" id="GO:0005886">
    <property type="term" value="C:plasma membrane"/>
    <property type="evidence" value="ECO:0007669"/>
    <property type="project" value="UniProtKB-SubCell"/>
</dbReference>
<evidence type="ECO:0000313" key="8">
    <source>
        <dbReference type="EMBL" id="GLS27802.1"/>
    </source>
</evidence>
<evidence type="ECO:0000256" key="1">
    <source>
        <dbReference type="ARBA" id="ARBA00004651"/>
    </source>
</evidence>
<accession>A0AA37WQT5</accession>
<feature type="region of interest" description="Disordered" evidence="6">
    <location>
        <begin position="193"/>
        <end position="222"/>
    </location>
</feature>
<evidence type="ECO:0000256" key="7">
    <source>
        <dbReference type="SAM" id="Phobius"/>
    </source>
</evidence>
<keyword evidence="9" id="KW-1185">Reference proteome</keyword>
<feature type="transmembrane region" description="Helical" evidence="7">
    <location>
        <begin position="141"/>
        <end position="163"/>
    </location>
</feature>
<keyword evidence="3 7" id="KW-0812">Transmembrane</keyword>
<dbReference type="InterPro" id="IPR051461">
    <property type="entry name" value="UPF0750_membrane"/>
</dbReference>
<keyword evidence="2" id="KW-1003">Cell membrane</keyword>
<comment type="caution">
    <text evidence="8">The sequence shown here is derived from an EMBL/GenBank/DDBJ whole genome shotgun (WGS) entry which is preliminary data.</text>
</comment>
<keyword evidence="4 7" id="KW-1133">Transmembrane helix</keyword>
<dbReference type="PANTHER" id="PTHR33545">
    <property type="entry name" value="UPF0750 MEMBRANE PROTEIN YITT-RELATED"/>
    <property type="match status" value="1"/>
</dbReference>
<dbReference type="PANTHER" id="PTHR33545:SF5">
    <property type="entry name" value="UPF0750 MEMBRANE PROTEIN YITT"/>
    <property type="match status" value="1"/>
</dbReference>
<proteinExistence type="predicted"/>
<feature type="transmembrane region" description="Helical" evidence="7">
    <location>
        <begin position="73"/>
        <end position="94"/>
    </location>
</feature>
<sequence length="222" mass="23726">MKNNLNRTFTMLEGCFLVSLGICFLNFNQLLVSGTAGLSALLAYTQPLSFGVFFTVINLPFFLLALKFLGRSLAINSLIAILIVSGLSDLLNAYISVASIPPIICALAAGILTGMGIAIIFKANASLGGINILALFLERRFGLHSSITLLTYDSLLALAALLILPLESVMYSAASFATLSIILRRYHKKPSQPNVDDAVQSAPDPQLNTTGDNITSNTQPMN</sequence>
<reference evidence="8 9" key="1">
    <citation type="journal article" date="2014" name="Int. J. Syst. Evol. Microbiol.">
        <title>Complete genome sequence of Corynebacterium casei LMG S-19264T (=DSM 44701T), isolated from a smear-ripened cheese.</title>
        <authorList>
            <consortium name="US DOE Joint Genome Institute (JGI-PGF)"/>
            <person name="Walter F."/>
            <person name="Albersmeier A."/>
            <person name="Kalinowski J."/>
            <person name="Ruckert C."/>
        </authorList>
    </citation>
    <scope>NUCLEOTIDE SEQUENCE [LARGE SCALE GENOMIC DNA]</scope>
    <source>
        <strain evidence="8 9">NBRC 110095</strain>
    </source>
</reference>
<dbReference type="EMBL" id="BSPD01000090">
    <property type="protein sequence ID" value="GLS27802.1"/>
    <property type="molecule type" value="Genomic_DNA"/>
</dbReference>